<organism evidence="13 14">
    <name type="scientific">Anaeromicropila populeti</name>
    <dbReference type="NCBI Taxonomy" id="37658"/>
    <lineage>
        <taxon>Bacteria</taxon>
        <taxon>Bacillati</taxon>
        <taxon>Bacillota</taxon>
        <taxon>Clostridia</taxon>
        <taxon>Lachnospirales</taxon>
        <taxon>Lachnospiraceae</taxon>
        <taxon>Anaeromicropila</taxon>
    </lineage>
</organism>
<keyword evidence="13" id="KW-0645">Protease</keyword>
<name>A0A1I6LAP9_9FIRM</name>
<dbReference type="PRINTS" id="PR00725">
    <property type="entry name" value="DADACBPTASE1"/>
</dbReference>
<protein>
    <submittedName>
        <fullName evidence="13">D-alanyl-D-alanine carboxypeptidase</fullName>
    </submittedName>
</protein>
<evidence type="ECO:0000256" key="11">
    <source>
        <dbReference type="SAM" id="SignalP"/>
    </source>
</evidence>
<dbReference type="GO" id="GO:0009252">
    <property type="term" value="P:peptidoglycan biosynthetic process"/>
    <property type="evidence" value="ECO:0007669"/>
    <property type="project" value="UniProtKB-KW"/>
</dbReference>
<dbReference type="RefSeq" id="WP_177214765.1">
    <property type="nucleotide sequence ID" value="NZ_FOYZ01000015.1"/>
</dbReference>
<dbReference type="PANTHER" id="PTHR21581:SF33">
    <property type="entry name" value="D-ALANYL-D-ALANINE CARBOXYPEPTIDASE DACB"/>
    <property type="match status" value="1"/>
</dbReference>
<feature type="active site" description="Proton acceptor" evidence="7">
    <location>
        <position position="78"/>
    </location>
</feature>
<accession>A0A1I6LAP9</accession>
<dbReference type="GO" id="GO:0008360">
    <property type="term" value="P:regulation of cell shape"/>
    <property type="evidence" value="ECO:0007669"/>
    <property type="project" value="UniProtKB-KW"/>
</dbReference>
<keyword evidence="10" id="KW-1133">Transmembrane helix</keyword>
<evidence type="ECO:0000256" key="6">
    <source>
        <dbReference type="ARBA" id="ARBA00023316"/>
    </source>
</evidence>
<feature type="active site" description="Acyl-ester intermediate" evidence="7">
    <location>
        <position position="75"/>
    </location>
</feature>
<feature type="binding site" evidence="8">
    <location>
        <position position="248"/>
    </location>
    <ligand>
        <name>substrate</name>
    </ligand>
</feature>
<feature type="signal peptide" evidence="11">
    <location>
        <begin position="1"/>
        <end position="26"/>
    </location>
</feature>
<dbReference type="InterPro" id="IPR012338">
    <property type="entry name" value="Beta-lactam/transpept-like"/>
</dbReference>
<dbReference type="InterPro" id="IPR018044">
    <property type="entry name" value="Peptidase_S11"/>
</dbReference>
<evidence type="ECO:0000256" key="7">
    <source>
        <dbReference type="PIRSR" id="PIRSR618044-1"/>
    </source>
</evidence>
<dbReference type="STRING" id="37658.SAMN05661086_03170"/>
<keyword evidence="3" id="KW-0378">Hydrolase</keyword>
<keyword evidence="14" id="KW-1185">Reference proteome</keyword>
<dbReference type="AlphaFoldDB" id="A0A1I6LAP9"/>
<keyword evidence="10" id="KW-0812">Transmembrane</keyword>
<dbReference type="GO" id="GO:0009002">
    <property type="term" value="F:serine-type D-Ala-D-Ala carboxypeptidase activity"/>
    <property type="evidence" value="ECO:0007669"/>
    <property type="project" value="InterPro"/>
</dbReference>
<feature type="chain" id="PRO_5011739902" evidence="11">
    <location>
        <begin position="27"/>
        <end position="472"/>
    </location>
</feature>
<dbReference type="Proteomes" id="UP000199659">
    <property type="component" value="Unassembled WGS sequence"/>
</dbReference>
<evidence type="ECO:0000259" key="12">
    <source>
        <dbReference type="Pfam" id="PF00768"/>
    </source>
</evidence>
<gene>
    <name evidence="13" type="ORF">SAMN05661086_03170</name>
</gene>
<evidence type="ECO:0000256" key="2">
    <source>
        <dbReference type="ARBA" id="ARBA00022729"/>
    </source>
</evidence>
<keyword evidence="2 11" id="KW-0732">Signal</keyword>
<keyword evidence="4" id="KW-0133">Cell shape</keyword>
<evidence type="ECO:0000256" key="9">
    <source>
        <dbReference type="RuleBase" id="RU004016"/>
    </source>
</evidence>
<evidence type="ECO:0000256" key="1">
    <source>
        <dbReference type="ARBA" id="ARBA00007164"/>
    </source>
</evidence>
<dbReference type="PANTHER" id="PTHR21581">
    <property type="entry name" value="D-ALANYL-D-ALANINE CARBOXYPEPTIDASE"/>
    <property type="match status" value="1"/>
</dbReference>
<keyword evidence="13" id="KW-0121">Carboxypeptidase</keyword>
<evidence type="ECO:0000256" key="4">
    <source>
        <dbReference type="ARBA" id="ARBA00022960"/>
    </source>
</evidence>
<evidence type="ECO:0000256" key="10">
    <source>
        <dbReference type="SAM" id="Phobius"/>
    </source>
</evidence>
<evidence type="ECO:0000313" key="13">
    <source>
        <dbReference type="EMBL" id="SFS00563.1"/>
    </source>
</evidence>
<dbReference type="Pfam" id="PF00768">
    <property type="entry name" value="Peptidase_S11"/>
    <property type="match status" value="1"/>
</dbReference>
<feature type="transmembrane region" description="Helical" evidence="10">
    <location>
        <begin position="422"/>
        <end position="443"/>
    </location>
</feature>
<dbReference type="GO" id="GO:0071555">
    <property type="term" value="P:cell wall organization"/>
    <property type="evidence" value="ECO:0007669"/>
    <property type="project" value="UniProtKB-KW"/>
</dbReference>
<feature type="domain" description="Peptidase S11 D-alanyl-D-alanine carboxypeptidase A N-terminal" evidence="12">
    <location>
        <begin position="44"/>
        <end position="277"/>
    </location>
</feature>
<evidence type="ECO:0000256" key="8">
    <source>
        <dbReference type="PIRSR" id="PIRSR618044-2"/>
    </source>
</evidence>
<dbReference type="Gene3D" id="3.40.710.10">
    <property type="entry name" value="DD-peptidase/beta-lactamase superfamily"/>
    <property type="match status" value="1"/>
</dbReference>
<proteinExistence type="inferred from homology"/>
<keyword evidence="6" id="KW-0961">Cell wall biogenesis/degradation</keyword>
<feature type="active site" evidence="7">
    <location>
        <position position="133"/>
    </location>
</feature>
<evidence type="ECO:0000256" key="5">
    <source>
        <dbReference type="ARBA" id="ARBA00022984"/>
    </source>
</evidence>
<evidence type="ECO:0000313" key="14">
    <source>
        <dbReference type="Proteomes" id="UP000199659"/>
    </source>
</evidence>
<sequence>MKKPFTIIFVLLLLLTSLFQPTIAKADKTNDNTSFQWPEGPDASSLCSESAIVMDAATGLILYEKNIHEVHYPASITKILTTLIALENSSLNEIVTYSKNAVYGIEPGSSHIAIDVGEQLTMEQSLYGIMLESANEACLGVAEHISGSIDAYVELMNQKAQELGCTDSHFMNPNGLHDDNHYTTAYDMALISREAIKNETFRKITSTKSYIIPKTNIKPARDWIKNHHQMLNGYKYPQYEYEYCIGGKTGYTTKAQNTLVTFAEKDGMTLICVVMKSQGPAYPSNEYTDTKKLFDFCFQNYSIQTISSLESNSLEEDFPLFDRYNSLLNNGQLPIYLDNCSSVILPNNVDISEVTQTISYFHDTSLSPGENIIGTIEYTYDGKVVGSGNIIYNQIDSPRLVTKTSIQEVKQDQIGSDSTNKVFPVIIICIVIITLIIIVFFAISYHIKRKRAKNFSLRQHYRRYRNYNRRNF</sequence>
<dbReference type="GO" id="GO:0006508">
    <property type="term" value="P:proteolysis"/>
    <property type="evidence" value="ECO:0007669"/>
    <property type="project" value="InterPro"/>
</dbReference>
<dbReference type="EMBL" id="FOYZ01000015">
    <property type="protein sequence ID" value="SFS00563.1"/>
    <property type="molecule type" value="Genomic_DNA"/>
</dbReference>
<reference evidence="13 14" key="1">
    <citation type="submission" date="2016-10" db="EMBL/GenBank/DDBJ databases">
        <authorList>
            <person name="de Groot N.N."/>
        </authorList>
    </citation>
    <scope>NUCLEOTIDE SEQUENCE [LARGE SCALE GENOMIC DNA]</scope>
    <source>
        <strain evidence="13 14">743A</strain>
    </source>
</reference>
<dbReference type="InterPro" id="IPR001967">
    <property type="entry name" value="Peptidase_S11_N"/>
</dbReference>
<keyword evidence="5" id="KW-0573">Peptidoglycan synthesis</keyword>
<comment type="similarity">
    <text evidence="1 9">Belongs to the peptidase S11 family.</text>
</comment>
<evidence type="ECO:0000256" key="3">
    <source>
        <dbReference type="ARBA" id="ARBA00022801"/>
    </source>
</evidence>
<dbReference type="SUPFAM" id="SSF56601">
    <property type="entry name" value="beta-lactamase/transpeptidase-like"/>
    <property type="match status" value="1"/>
</dbReference>
<keyword evidence="10" id="KW-0472">Membrane</keyword>